<evidence type="ECO:0000256" key="2">
    <source>
        <dbReference type="RuleBase" id="RU361185"/>
    </source>
</evidence>
<accession>A0ABP1BC16</accession>
<keyword evidence="2" id="KW-0326">Glycosidase</keyword>
<dbReference type="Proteomes" id="UP001497522">
    <property type="component" value="Chromosome 3"/>
</dbReference>
<dbReference type="InterPro" id="IPR030458">
    <property type="entry name" value="Glyco_hydro_31_AS"/>
</dbReference>
<dbReference type="InterPro" id="IPR000322">
    <property type="entry name" value="Glyco_hydro_31_TIM"/>
</dbReference>
<evidence type="ECO:0000313" key="4">
    <source>
        <dbReference type="EMBL" id="CAK9872813.1"/>
    </source>
</evidence>
<dbReference type="InterPro" id="IPR017853">
    <property type="entry name" value="GH"/>
</dbReference>
<keyword evidence="5" id="KW-1185">Reference proteome</keyword>
<dbReference type="PANTHER" id="PTHR22762">
    <property type="entry name" value="ALPHA-GLUCOSIDASE"/>
    <property type="match status" value="1"/>
</dbReference>
<proteinExistence type="inferred from homology"/>
<sequence>MERHFAQTLHESGFKGVWMLDPSIKYEEKEGYEAYDTGCEKDVWVQTADGKPYVGECWPGAVVFPDFTQSKVRTWWAELVKEFVGNDIDGIWNDMNEHAVFKARSTFEGMLLANPSKRPFVLTRAGFLGSNRYAATWTGDNLSTWDHLQMSIPMAINLGLSGQPFAGPDIGGFVGNATPKLFARFNGSFSGVTDYAWELLACFLLVVYEYAFTLVHQLDPMSEGRDVLQLKTSNSSNSDAIVFLCFPWQKKRMQREGQKLDRTYDIQVISDYYKKYRERLDIANLEDEERK</sequence>
<keyword evidence="2" id="KW-0378">Hydrolase</keyword>
<comment type="similarity">
    <text evidence="1 2">Belongs to the glycosyl hydrolase 31 family.</text>
</comment>
<evidence type="ECO:0000313" key="5">
    <source>
        <dbReference type="Proteomes" id="UP001497522"/>
    </source>
</evidence>
<dbReference type="PROSITE" id="PS00129">
    <property type="entry name" value="GLYCOSYL_HYDROL_F31_1"/>
    <property type="match status" value="1"/>
</dbReference>
<name>A0ABP1BC16_9BRYO</name>
<dbReference type="EMBL" id="OZ023704">
    <property type="protein sequence ID" value="CAK9872813.1"/>
    <property type="molecule type" value="Genomic_DNA"/>
</dbReference>
<dbReference type="SUPFAM" id="SSF51445">
    <property type="entry name" value="(Trans)glycosidases"/>
    <property type="match status" value="1"/>
</dbReference>
<feature type="domain" description="Glycoside hydrolase family 31 TIM barrel" evidence="3">
    <location>
        <begin position="102"/>
        <end position="185"/>
    </location>
</feature>
<organism evidence="4 5">
    <name type="scientific">Sphagnum jensenii</name>
    <dbReference type="NCBI Taxonomy" id="128206"/>
    <lineage>
        <taxon>Eukaryota</taxon>
        <taxon>Viridiplantae</taxon>
        <taxon>Streptophyta</taxon>
        <taxon>Embryophyta</taxon>
        <taxon>Bryophyta</taxon>
        <taxon>Sphagnophytina</taxon>
        <taxon>Sphagnopsida</taxon>
        <taxon>Sphagnales</taxon>
        <taxon>Sphagnaceae</taxon>
        <taxon>Sphagnum</taxon>
    </lineage>
</organism>
<protein>
    <recommendedName>
        <fullName evidence="3">Glycoside hydrolase family 31 TIM barrel domain-containing protein</fullName>
    </recommendedName>
</protein>
<gene>
    <name evidence="4" type="ORF">CSSPJE1EN2_LOCUS15383</name>
</gene>
<evidence type="ECO:0000259" key="3">
    <source>
        <dbReference type="Pfam" id="PF01055"/>
    </source>
</evidence>
<dbReference type="Pfam" id="PF01055">
    <property type="entry name" value="Glyco_hydro_31_2nd"/>
    <property type="match status" value="1"/>
</dbReference>
<reference evidence="4" key="1">
    <citation type="submission" date="2024-03" db="EMBL/GenBank/DDBJ databases">
        <authorList>
            <consortium name="ELIXIR-Norway"/>
            <consortium name="Elixir Norway"/>
        </authorList>
    </citation>
    <scope>NUCLEOTIDE SEQUENCE</scope>
</reference>
<dbReference type="Gene3D" id="3.20.20.80">
    <property type="entry name" value="Glycosidases"/>
    <property type="match status" value="2"/>
</dbReference>
<evidence type="ECO:0000256" key="1">
    <source>
        <dbReference type="ARBA" id="ARBA00007806"/>
    </source>
</evidence>
<dbReference type="PANTHER" id="PTHR22762:SF120">
    <property type="entry name" value="HETEROGLYCAN GLUCOSIDASE 1"/>
    <property type="match status" value="1"/>
</dbReference>